<gene>
    <name evidence="3" type="ordered locus">PHZ_c2269</name>
</gene>
<dbReference type="CDD" id="cd06587">
    <property type="entry name" value="VOC"/>
    <property type="match status" value="1"/>
</dbReference>
<proteinExistence type="predicted"/>
<dbReference type="Pfam" id="PF00903">
    <property type="entry name" value="Glyoxalase"/>
    <property type="match status" value="1"/>
</dbReference>
<evidence type="ECO:0000313" key="3">
    <source>
        <dbReference type="EMBL" id="ACG78679.1"/>
    </source>
</evidence>
<feature type="region of interest" description="Disordered" evidence="1">
    <location>
        <begin position="1"/>
        <end position="29"/>
    </location>
</feature>
<evidence type="ECO:0000313" key="4">
    <source>
        <dbReference type="Proteomes" id="UP000001868"/>
    </source>
</evidence>
<dbReference type="KEGG" id="pzu:PHZ_c2269"/>
<dbReference type="Gene3D" id="3.10.180.10">
    <property type="entry name" value="2,3-Dihydroxybiphenyl 1,2-Dioxygenase, domain 1"/>
    <property type="match status" value="1"/>
</dbReference>
<dbReference type="STRING" id="450851.PHZ_c2269"/>
<keyword evidence="4" id="KW-1185">Reference proteome</keyword>
<dbReference type="InterPro" id="IPR004360">
    <property type="entry name" value="Glyas_Fos-R_dOase_dom"/>
</dbReference>
<dbReference type="EMBL" id="CP000747">
    <property type="protein sequence ID" value="ACG78679.1"/>
    <property type="molecule type" value="Genomic_DNA"/>
</dbReference>
<dbReference type="InterPro" id="IPR037523">
    <property type="entry name" value="VOC_core"/>
</dbReference>
<dbReference type="SUPFAM" id="SSF54593">
    <property type="entry name" value="Glyoxalase/Bleomycin resistance protein/Dihydroxybiphenyl dioxygenase"/>
    <property type="match status" value="1"/>
</dbReference>
<dbReference type="AlphaFoldDB" id="B4RFA9"/>
<protein>
    <recommendedName>
        <fullName evidence="2">VOC domain-containing protein</fullName>
    </recommendedName>
</protein>
<feature type="compositionally biased region" description="Basic residues" evidence="1">
    <location>
        <begin position="1"/>
        <end position="18"/>
    </location>
</feature>
<dbReference type="PANTHER" id="PTHR21366:SF31">
    <property type="entry name" value="METALLOTHIOL TRANSFERASE FOSB"/>
    <property type="match status" value="1"/>
</dbReference>
<dbReference type="InterPro" id="IPR050383">
    <property type="entry name" value="GlyoxalaseI/FosfomycinResist"/>
</dbReference>
<accession>B4RFA9</accession>
<sequence length="210" mass="22784">MDRGKGRHRGHGRRRAFRKDRAGVLTGEPREDAMKTKGINHLALVCRDMAETVAFYTQVLGMRLVKTVALPDGGQHFFFDCGGGSTLAFFWWADAPPAAPGIASVAEFPASPKSAVGSMNHVAFHMDEDELEAAIGRLQAAGVKMTVPAVVNHDDSAMGVAREMHEGVWIRSVYFTDPNGVMLEFAATLRDFRPDDVRHAPARAVQPAGA</sequence>
<dbReference type="eggNOG" id="COG0346">
    <property type="taxonomic scope" value="Bacteria"/>
</dbReference>
<dbReference type="PANTHER" id="PTHR21366">
    <property type="entry name" value="GLYOXALASE FAMILY PROTEIN"/>
    <property type="match status" value="1"/>
</dbReference>
<dbReference type="Proteomes" id="UP000001868">
    <property type="component" value="Chromosome"/>
</dbReference>
<evidence type="ECO:0000256" key="1">
    <source>
        <dbReference type="SAM" id="MobiDB-lite"/>
    </source>
</evidence>
<organism evidence="3 4">
    <name type="scientific">Phenylobacterium zucineum (strain HLK1)</name>
    <dbReference type="NCBI Taxonomy" id="450851"/>
    <lineage>
        <taxon>Bacteria</taxon>
        <taxon>Pseudomonadati</taxon>
        <taxon>Pseudomonadota</taxon>
        <taxon>Alphaproteobacteria</taxon>
        <taxon>Caulobacterales</taxon>
        <taxon>Caulobacteraceae</taxon>
        <taxon>Phenylobacterium</taxon>
    </lineage>
</organism>
<dbReference type="InterPro" id="IPR029068">
    <property type="entry name" value="Glyas_Bleomycin-R_OHBP_Dase"/>
</dbReference>
<reference evidence="3 4" key="1">
    <citation type="journal article" date="2008" name="BMC Genomics">
        <title>Complete genome of Phenylobacterium zucineum - a novel facultative intracellular bacterium isolated from human erythroleukemia cell line K562.</title>
        <authorList>
            <person name="Luo Y."/>
            <person name="Xu X."/>
            <person name="Ding Z."/>
            <person name="Liu Z."/>
            <person name="Zhang B."/>
            <person name="Yan Z."/>
            <person name="Sun J."/>
            <person name="Hu S."/>
            <person name="Hu X."/>
        </authorList>
    </citation>
    <scope>NUCLEOTIDE SEQUENCE [LARGE SCALE GENOMIC DNA]</scope>
    <source>
        <strain evidence="3 4">HLK1</strain>
    </source>
</reference>
<name>B4RFA9_PHEZH</name>
<dbReference type="HOGENOM" id="CLU_1467445_0_0_5"/>
<evidence type="ECO:0000259" key="2">
    <source>
        <dbReference type="PROSITE" id="PS51819"/>
    </source>
</evidence>
<dbReference type="PROSITE" id="PS51819">
    <property type="entry name" value="VOC"/>
    <property type="match status" value="1"/>
</dbReference>
<feature type="domain" description="VOC" evidence="2">
    <location>
        <begin position="38"/>
        <end position="188"/>
    </location>
</feature>